<evidence type="ECO:0000256" key="2">
    <source>
        <dbReference type="ARBA" id="ARBA00022598"/>
    </source>
</evidence>
<dbReference type="PANTHER" id="PTHR43785:SF2">
    <property type="entry name" value="TYPE-1 GLUTAMINE SYNTHETASE 1"/>
    <property type="match status" value="1"/>
</dbReference>
<dbReference type="SUPFAM" id="SSF55931">
    <property type="entry name" value="Glutamine synthetase/guanido kinase"/>
    <property type="match status" value="1"/>
</dbReference>
<accession>A0A8G0LQE4</accession>
<evidence type="ECO:0000313" key="6">
    <source>
        <dbReference type="EMBL" id="QYT04345.1"/>
    </source>
</evidence>
<dbReference type="InterPro" id="IPR014746">
    <property type="entry name" value="Gln_synth/guanido_kin_cat_dom"/>
</dbReference>
<dbReference type="InterPro" id="IPR036651">
    <property type="entry name" value="Gln_synt_N_sf"/>
</dbReference>
<proteinExistence type="inferred from homology"/>
<evidence type="ECO:0000256" key="4">
    <source>
        <dbReference type="RuleBase" id="RU000384"/>
    </source>
</evidence>
<evidence type="ECO:0000259" key="5">
    <source>
        <dbReference type="PROSITE" id="PS51987"/>
    </source>
</evidence>
<dbReference type="Proteomes" id="UP000826661">
    <property type="component" value="Chromosome VI"/>
</dbReference>
<dbReference type="Pfam" id="PF00120">
    <property type="entry name" value="Gln-synt_C"/>
    <property type="match status" value="1"/>
</dbReference>
<evidence type="ECO:0000313" key="7">
    <source>
        <dbReference type="Proteomes" id="UP000826661"/>
    </source>
</evidence>
<feature type="domain" description="GS catalytic" evidence="5">
    <location>
        <begin position="176"/>
        <end position="489"/>
    </location>
</feature>
<gene>
    <name evidence="6" type="ORF">H0G86_011259</name>
</gene>
<keyword evidence="2" id="KW-0436">Ligase</keyword>
<dbReference type="PROSITE" id="PS51987">
    <property type="entry name" value="GS_CATALYTIC"/>
    <property type="match status" value="1"/>
</dbReference>
<dbReference type="SMART" id="SM01230">
    <property type="entry name" value="Gln-synt_C"/>
    <property type="match status" value="1"/>
</dbReference>
<name>A0A8G0LQE4_9HYPO</name>
<dbReference type="InterPro" id="IPR008146">
    <property type="entry name" value="Gln_synth_cat_dom"/>
</dbReference>
<dbReference type="EMBL" id="CP075869">
    <property type="protein sequence ID" value="QYT04345.1"/>
    <property type="molecule type" value="Genomic_DNA"/>
</dbReference>
<comment type="similarity">
    <text evidence="3 4">Belongs to the glutamine synthetase family.</text>
</comment>
<dbReference type="GO" id="GO:0006542">
    <property type="term" value="P:glutamine biosynthetic process"/>
    <property type="evidence" value="ECO:0007669"/>
    <property type="project" value="InterPro"/>
</dbReference>
<dbReference type="AlphaFoldDB" id="A0A8G0LQE4"/>
<dbReference type="SUPFAM" id="SSF54368">
    <property type="entry name" value="Glutamine synthetase, N-terminal domain"/>
    <property type="match status" value="1"/>
</dbReference>
<protein>
    <recommendedName>
        <fullName evidence="1">Glutamine synthetase</fullName>
    </recommendedName>
</protein>
<reference evidence="6 7" key="1">
    <citation type="journal article" date="2021" name="BMC Genomics">
        <title>Telomere-to-telomere genome assembly of asparaginase-producing Trichoderma simmonsii.</title>
        <authorList>
            <person name="Chung D."/>
            <person name="Kwon Y.M."/>
            <person name="Yang Y."/>
        </authorList>
    </citation>
    <scope>NUCLEOTIDE SEQUENCE [LARGE SCALE GENOMIC DNA]</scope>
    <source>
        <strain evidence="6 7">GH-Sj1</strain>
    </source>
</reference>
<dbReference type="PANTHER" id="PTHR43785">
    <property type="entry name" value="GAMMA-GLUTAMYLPUTRESCINE SYNTHETASE"/>
    <property type="match status" value="1"/>
</dbReference>
<dbReference type="Gene3D" id="3.30.590.10">
    <property type="entry name" value="Glutamine synthetase/guanido kinase, catalytic domain"/>
    <property type="match status" value="1"/>
</dbReference>
<sequence>MVSWTLENSSIFSVTPILQTTTNSTGLISLRKYRPLYFTMSPETIAPSTTGQVALIPELVPSDALRVFLLQHPGVQFLRLQWQDHSGLLRARIVPIEHGLTIAAGERVFHVPPIAFHCIVDNNLLPELDPTGNDWLVPDWSSLKTRPTLDPLYANVMCKVVEYAPARPGPNWNLCPRRALETVCKKAEEMFGVYFLVGFEVEFEVMKANAEGILVPYSSGFGRFSVCGLRDPCYEHVEEAIRVLLAADVKIDAFQTEGRRGQYELTLGCLPPLAAVDQLILVHDTLKRIFGRHGLTVTMSPRPVESRRQSTGQHTHISINPPHMQNHFLAGMLQRLPQLCAFCLPYEISYERVQPYLAGHLVGWGTENRVVPIRKIKAGHWEVRCIDATANMYLALAGIFSAGLLGCTNKEPLLWPDTGIMTDPWPRDAKSLPKNIGDALDRLEENHKDLETMMESGVIQHYLRVKRTEAAKLRETDVEETRQLMNELF</sequence>
<evidence type="ECO:0000256" key="1">
    <source>
        <dbReference type="ARBA" id="ARBA00021364"/>
    </source>
</evidence>
<keyword evidence="7" id="KW-1185">Reference proteome</keyword>
<organism evidence="6 7">
    <name type="scientific">Trichoderma simmonsii</name>
    <dbReference type="NCBI Taxonomy" id="1491479"/>
    <lineage>
        <taxon>Eukaryota</taxon>
        <taxon>Fungi</taxon>
        <taxon>Dikarya</taxon>
        <taxon>Ascomycota</taxon>
        <taxon>Pezizomycotina</taxon>
        <taxon>Sordariomycetes</taxon>
        <taxon>Hypocreomycetidae</taxon>
        <taxon>Hypocreales</taxon>
        <taxon>Hypocreaceae</taxon>
        <taxon>Trichoderma</taxon>
    </lineage>
</organism>
<dbReference type="GO" id="GO:0004356">
    <property type="term" value="F:glutamine synthetase activity"/>
    <property type="evidence" value="ECO:0007669"/>
    <property type="project" value="InterPro"/>
</dbReference>
<evidence type="ECO:0000256" key="3">
    <source>
        <dbReference type="PROSITE-ProRule" id="PRU01331"/>
    </source>
</evidence>